<evidence type="ECO:0000313" key="2">
    <source>
        <dbReference type="Proteomes" id="UP000064967"/>
    </source>
</evidence>
<dbReference type="EMBL" id="CP012333">
    <property type="protein sequence ID" value="AKU99514.1"/>
    <property type="molecule type" value="Genomic_DNA"/>
</dbReference>
<dbReference type="AlphaFoldDB" id="A0A0K1Q2A3"/>
<proteinExistence type="predicted"/>
<keyword evidence="2" id="KW-1185">Reference proteome</keyword>
<dbReference type="Proteomes" id="UP000064967">
    <property type="component" value="Chromosome"/>
</dbReference>
<organism evidence="1 2">
    <name type="scientific">Labilithrix luteola</name>
    <dbReference type="NCBI Taxonomy" id="1391654"/>
    <lineage>
        <taxon>Bacteria</taxon>
        <taxon>Pseudomonadati</taxon>
        <taxon>Myxococcota</taxon>
        <taxon>Polyangia</taxon>
        <taxon>Polyangiales</taxon>
        <taxon>Labilitrichaceae</taxon>
        <taxon>Labilithrix</taxon>
    </lineage>
</organism>
<accession>A0A0K1Q2A3</accession>
<gene>
    <name evidence="1" type="ORF">AKJ09_06178</name>
</gene>
<dbReference type="KEGG" id="llu:AKJ09_06178"/>
<name>A0A0K1Q2A3_9BACT</name>
<reference evidence="1 2" key="1">
    <citation type="submission" date="2015-08" db="EMBL/GenBank/DDBJ databases">
        <authorList>
            <person name="Babu N.S."/>
            <person name="Beckwith C.J."/>
            <person name="Beseler K.G."/>
            <person name="Brison A."/>
            <person name="Carone J.V."/>
            <person name="Caskin T.P."/>
            <person name="Diamond M."/>
            <person name="Durham M.E."/>
            <person name="Foxe J.M."/>
            <person name="Go M."/>
            <person name="Henderson B.A."/>
            <person name="Jones I.B."/>
            <person name="McGettigan J.A."/>
            <person name="Micheletti S.J."/>
            <person name="Nasrallah M.E."/>
            <person name="Ortiz D."/>
            <person name="Piller C.R."/>
            <person name="Privatt S.R."/>
            <person name="Schneider S.L."/>
            <person name="Sharp S."/>
            <person name="Smith T.C."/>
            <person name="Stanton J.D."/>
            <person name="Ullery H.E."/>
            <person name="Wilson R.J."/>
            <person name="Serrano M.G."/>
            <person name="Buck G."/>
            <person name="Lee V."/>
            <person name="Wang Y."/>
            <person name="Carvalho R."/>
            <person name="Voegtly L."/>
            <person name="Shi R."/>
            <person name="Duckworth R."/>
            <person name="Johnson A."/>
            <person name="Loviza R."/>
            <person name="Walstead R."/>
            <person name="Shah Z."/>
            <person name="Kiflezghi M."/>
            <person name="Wade K."/>
            <person name="Ball S.L."/>
            <person name="Bradley K.W."/>
            <person name="Asai D.J."/>
            <person name="Bowman C.A."/>
            <person name="Russell D.A."/>
            <person name="Pope W.H."/>
            <person name="Jacobs-Sera D."/>
            <person name="Hendrix R.W."/>
            <person name="Hatfull G.F."/>
        </authorList>
    </citation>
    <scope>NUCLEOTIDE SEQUENCE [LARGE SCALE GENOMIC DNA]</scope>
    <source>
        <strain evidence="1 2">DSM 27648</strain>
    </source>
</reference>
<protein>
    <submittedName>
        <fullName evidence="1">Uncharacterized protein</fullName>
    </submittedName>
</protein>
<sequence length="107" mass="12052">MKRSKRSEIFAYLAHDGQLARHARTSGRTAALASSGELERQSLRNAPWLLSPRVFGRARRRRATCRGACDDPKSGIEMAPFALLEMHVAERSAAAPCVSAWRRRFER</sequence>
<evidence type="ECO:0000313" key="1">
    <source>
        <dbReference type="EMBL" id="AKU99514.1"/>
    </source>
</evidence>